<accession>A0A314UJE1</accession>
<comment type="caution">
    <text evidence="3">The sequence shown here is derived from an EMBL/GenBank/DDBJ whole genome shotgun (WGS) entry which is preliminary data.</text>
</comment>
<protein>
    <submittedName>
        <fullName evidence="3">Uncharacterized protein</fullName>
    </submittedName>
</protein>
<evidence type="ECO:0000256" key="1">
    <source>
        <dbReference type="SAM" id="Coils"/>
    </source>
</evidence>
<feature type="coiled-coil region" evidence="1">
    <location>
        <begin position="4"/>
        <end position="50"/>
    </location>
</feature>
<keyword evidence="2" id="KW-1133">Transmembrane helix</keyword>
<keyword evidence="2" id="KW-0812">Transmembrane</keyword>
<dbReference type="OrthoDB" id="1679871at2759"/>
<feature type="transmembrane region" description="Helical" evidence="2">
    <location>
        <begin position="163"/>
        <end position="186"/>
    </location>
</feature>
<proteinExistence type="predicted"/>
<organism evidence="3 4">
    <name type="scientific">Prunus yedoensis var. nudiflora</name>
    <dbReference type="NCBI Taxonomy" id="2094558"/>
    <lineage>
        <taxon>Eukaryota</taxon>
        <taxon>Viridiplantae</taxon>
        <taxon>Streptophyta</taxon>
        <taxon>Embryophyta</taxon>
        <taxon>Tracheophyta</taxon>
        <taxon>Spermatophyta</taxon>
        <taxon>Magnoliopsida</taxon>
        <taxon>eudicotyledons</taxon>
        <taxon>Gunneridae</taxon>
        <taxon>Pentapetalae</taxon>
        <taxon>rosids</taxon>
        <taxon>fabids</taxon>
        <taxon>Rosales</taxon>
        <taxon>Rosaceae</taxon>
        <taxon>Amygdaloideae</taxon>
        <taxon>Amygdaleae</taxon>
        <taxon>Prunus</taxon>
    </lineage>
</organism>
<keyword evidence="2" id="KW-0472">Membrane</keyword>
<gene>
    <name evidence="3" type="ORF">Pyn_13192</name>
</gene>
<evidence type="ECO:0000313" key="3">
    <source>
        <dbReference type="EMBL" id="PQM36926.1"/>
    </source>
</evidence>
<keyword evidence="1" id="KW-0175">Coiled coil</keyword>
<feature type="transmembrane region" description="Helical" evidence="2">
    <location>
        <begin position="52"/>
        <end position="70"/>
    </location>
</feature>
<reference evidence="3 4" key="1">
    <citation type="submission" date="2018-02" db="EMBL/GenBank/DDBJ databases">
        <title>Draft genome of wild Prunus yedoensis var. nudiflora.</title>
        <authorList>
            <person name="Baek S."/>
            <person name="Kim J.-H."/>
            <person name="Choi K."/>
            <person name="Kim G.-B."/>
            <person name="Cho A."/>
            <person name="Jang H."/>
            <person name="Shin C.-H."/>
            <person name="Yu H.-J."/>
            <person name="Mun J.-H."/>
        </authorList>
    </citation>
    <scope>NUCLEOTIDE SEQUENCE [LARGE SCALE GENOMIC DNA]</scope>
    <source>
        <strain evidence="4">cv. Jeju island</strain>
        <tissue evidence="3">Leaf</tissue>
    </source>
</reference>
<evidence type="ECO:0000313" key="4">
    <source>
        <dbReference type="Proteomes" id="UP000250321"/>
    </source>
</evidence>
<dbReference type="PANTHER" id="PTHR33287">
    <property type="entry name" value="OS03G0453550 PROTEIN"/>
    <property type="match status" value="1"/>
</dbReference>
<feature type="transmembrane region" description="Helical" evidence="2">
    <location>
        <begin position="82"/>
        <end position="102"/>
    </location>
</feature>
<dbReference type="EMBL" id="PJQY01003504">
    <property type="protein sequence ID" value="PQM36926.1"/>
    <property type="molecule type" value="Genomic_DNA"/>
</dbReference>
<evidence type="ECO:0000256" key="2">
    <source>
        <dbReference type="SAM" id="Phobius"/>
    </source>
</evidence>
<sequence length="187" mass="21013">MAQTREETEEIEKQNKLRQKIKKEKLKKQKNEIQTIINEQERRLSSLQSNGFSLANFFLVFQGVILAAVANGSSVFTCLDCWLLIGVSALAVCPNLASLYLIGQEYIATITQQDASQDQCSTLKPKLESLQLPTSDGTSPQVQAQFFQPLEHLHYKVMLTETVSVNSGFVFAWLVLWAFPSSWVLLA</sequence>
<keyword evidence="4" id="KW-1185">Reference proteome</keyword>
<dbReference type="Proteomes" id="UP000250321">
    <property type="component" value="Unassembled WGS sequence"/>
</dbReference>
<dbReference type="AlphaFoldDB" id="A0A314UJE1"/>
<dbReference type="PANTHER" id="PTHR33287:SF2">
    <property type="entry name" value="TRANSMEMBRANE PROTEIN"/>
    <property type="match status" value="1"/>
</dbReference>
<name>A0A314UJE1_PRUYE</name>